<organism evidence="1 2">
    <name type="scientific">Prorocentrum cordatum</name>
    <dbReference type="NCBI Taxonomy" id="2364126"/>
    <lineage>
        <taxon>Eukaryota</taxon>
        <taxon>Sar</taxon>
        <taxon>Alveolata</taxon>
        <taxon>Dinophyceae</taxon>
        <taxon>Prorocentrales</taxon>
        <taxon>Prorocentraceae</taxon>
        <taxon>Prorocentrum</taxon>
    </lineage>
</organism>
<evidence type="ECO:0000313" key="2">
    <source>
        <dbReference type="Proteomes" id="UP001189429"/>
    </source>
</evidence>
<dbReference type="EMBL" id="CAUYUJ010006269">
    <property type="protein sequence ID" value="CAK0816772.1"/>
    <property type="molecule type" value="Genomic_DNA"/>
</dbReference>
<comment type="caution">
    <text evidence="1">The sequence shown here is derived from an EMBL/GenBank/DDBJ whole genome shotgun (WGS) entry which is preliminary data.</text>
</comment>
<accession>A0ABN9RDL8</accession>
<proteinExistence type="predicted"/>
<evidence type="ECO:0000313" key="1">
    <source>
        <dbReference type="EMBL" id="CAK0816772.1"/>
    </source>
</evidence>
<reference evidence="1" key="1">
    <citation type="submission" date="2023-10" db="EMBL/GenBank/DDBJ databases">
        <authorList>
            <person name="Chen Y."/>
            <person name="Shah S."/>
            <person name="Dougan E. K."/>
            <person name="Thang M."/>
            <person name="Chan C."/>
        </authorList>
    </citation>
    <scope>NUCLEOTIDE SEQUENCE [LARGE SCALE GENOMIC DNA]</scope>
</reference>
<name>A0ABN9RDL8_9DINO</name>
<dbReference type="Proteomes" id="UP001189429">
    <property type="component" value="Unassembled WGS sequence"/>
</dbReference>
<sequence>MLLHQTSLTSTTFNSHLCQCQWRHRFHHLLGLKRAGYELSALEGAPNVFRDRVEGRWFVALSTTCEWVKLEQTHYLSTFGVEFGLDGAPANIFEVLPESVDGDGRAWEVNRALGFTSLEYTTKATNAKVLMCKEANDYFGVYSLSEAVPRHTSHVVRMKTGAGGALITLIVFRFGVKRKFAISYFVVKDVFNILDLGRTTASGSVWAARCRPSWEKYLKKLGITSVEKFAQAEPDGKNHGDDPTRVLKWPSVSTEALFAMCCRWAFCSQQQGGFSQEKDQASAKLVIETVLKIAARPFYVKIDDCLDSSIFQKSRMKADGVEAVRFCTYLEKEDINGQDTHIVKFLGAIAPSVHCMSTCPQICWSVGEYVEDAVSKSLDHEERFEDFDASSPDDCNTSEAQVGHENALHLLGWKARVDQCGVQFLSVATDKSRARGMGLQNAAIATPDGVAWWAPTQDIAGFTGHSTMASVLSDASGDAAPAQRDRQRARLKRKLDESATFKPKKVHRKSAFQWLAALDNQVKSFGVDGGPRSHSQPEDLSMREPALKWPRISAACDLGSGGVSALSFWIHQLRGCVDVIPDPSHGVRDDMRNRLKFAGLFDHLLSDVVRINFANGPWSEDTRFKRMQQCLQDAFETGPPGKNVLFQDMVNDMLADSSAKDIRGNEDCRQLLWNAIPESNPLAKRGGKAIMGRFLEIIRRIRKELNGYNAKRFCVLTARLELDLLSSKAALKRLDAPADEKTTNVKKNTDKVELDFARARLNQMAIAGISMLDPPRKRKDRIICQGTPHWDKWHSKQNAELRSCFASADWIVSELRSNFIDAMFAGPTFAMSE</sequence>
<keyword evidence="2" id="KW-1185">Reference proteome</keyword>
<gene>
    <name evidence="1" type="ORF">PCOR1329_LOCUS19590</name>
</gene>
<protein>
    <submittedName>
        <fullName evidence="1">Uncharacterized protein</fullName>
    </submittedName>
</protein>